<evidence type="ECO:0000313" key="1">
    <source>
        <dbReference type="EMBL" id="KKL64653.1"/>
    </source>
</evidence>
<sequence>MKKRIILIVFMIFVLTVLASPEWRVGFTFLRTAVNCNASTTVTNQTNFVSGNEPISYPGYDSVVAITITFTRAAGSASNVDFRFQVSNDDGTSFSTAPYVTISVPTNSDADTNVVRHTELINIHGLSHIRLYQVVNNDGANNVTACNATLSFNVN</sequence>
<proteinExistence type="predicted"/>
<comment type="caution">
    <text evidence="1">The sequence shown here is derived from an EMBL/GenBank/DDBJ whole genome shotgun (WGS) entry which is preliminary data.</text>
</comment>
<dbReference type="AlphaFoldDB" id="A0A0F9DS56"/>
<accession>A0A0F9DS56</accession>
<dbReference type="EMBL" id="LAZR01027776">
    <property type="protein sequence ID" value="KKL64653.1"/>
    <property type="molecule type" value="Genomic_DNA"/>
</dbReference>
<gene>
    <name evidence="1" type="ORF">LCGC14_2162800</name>
</gene>
<name>A0A0F9DS56_9ZZZZ</name>
<organism evidence="1">
    <name type="scientific">marine sediment metagenome</name>
    <dbReference type="NCBI Taxonomy" id="412755"/>
    <lineage>
        <taxon>unclassified sequences</taxon>
        <taxon>metagenomes</taxon>
        <taxon>ecological metagenomes</taxon>
    </lineage>
</organism>
<reference evidence="1" key="1">
    <citation type="journal article" date="2015" name="Nature">
        <title>Complex archaea that bridge the gap between prokaryotes and eukaryotes.</title>
        <authorList>
            <person name="Spang A."/>
            <person name="Saw J.H."/>
            <person name="Jorgensen S.L."/>
            <person name="Zaremba-Niedzwiedzka K."/>
            <person name="Martijn J."/>
            <person name="Lind A.E."/>
            <person name="van Eijk R."/>
            <person name="Schleper C."/>
            <person name="Guy L."/>
            <person name="Ettema T.J."/>
        </authorList>
    </citation>
    <scope>NUCLEOTIDE SEQUENCE</scope>
</reference>
<protein>
    <submittedName>
        <fullName evidence="1">Uncharacterized protein</fullName>
    </submittedName>
</protein>